<evidence type="ECO:0000256" key="8">
    <source>
        <dbReference type="ARBA" id="ARBA00022759"/>
    </source>
</evidence>
<dbReference type="PANTHER" id="PTHR31480">
    <property type="entry name" value="BIFUNCTIONAL LYCOPENE CYCLASE/PHYTOENE SYNTHASE"/>
    <property type="match status" value="1"/>
</dbReference>
<feature type="domain" description="Reverse transcriptase" evidence="15">
    <location>
        <begin position="1798"/>
        <end position="1981"/>
    </location>
</feature>
<dbReference type="GO" id="GO:0051996">
    <property type="term" value="F:squalene synthase [NAD(P)H] activity"/>
    <property type="evidence" value="ECO:0007669"/>
    <property type="project" value="InterPro"/>
</dbReference>
<comment type="caution">
    <text evidence="16">The sequence shown here is derived from an EMBL/GenBank/DDBJ whole genome shotgun (WGS) entry which is preliminary data.</text>
</comment>
<keyword evidence="11" id="KW-0809">Transit peptide</keyword>
<accession>A0A8J5HZT6</accession>
<evidence type="ECO:0000256" key="3">
    <source>
        <dbReference type="ARBA" id="ARBA00012396"/>
    </source>
</evidence>
<feature type="region of interest" description="Disordered" evidence="13">
    <location>
        <begin position="2418"/>
        <end position="2451"/>
    </location>
</feature>
<dbReference type="PROSITE" id="PS01044">
    <property type="entry name" value="SQUALEN_PHYTOEN_SYN_1"/>
    <property type="match status" value="1"/>
</dbReference>
<reference evidence="16 17" key="1">
    <citation type="submission" date="2020-08" db="EMBL/GenBank/DDBJ databases">
        <title>Plant Genome Project.</title>
        <authorList>
            <person name="Zhang R.-G."/>
        </authorList>
    </citation>
    <scope>NUCLEOTIDE SEQUENCE [LARGE SCALE GENOMIC DNA]</scope>
    <source>
        <tissue evidence="16">Rhizome</tissue>
    </source>
</reference>
<evidence type="ECO:0000256" key="13">
    <source>
        <dbReference type="SAM" id="MobiDB-lite"/>
    </source>
</evidence>
<dbReference type="GO" id="GO:0046905">
    <property type="term" value="F:15-cis-phytoene synthase activity"/>
    <property type="evidence" value="ECO:0007669"/>
    <property type="project" value="UniProtKB-EC"/>
</dbReference>
<keyword evidence="5" id="KW-0548">Nucleotidyltransferase</keyword>
<dbReference type="EC" id="2.5.1.32" evidence="3"/>
<dbReference type="SUPFAM" id="SSF56672">
    <property type="entry name" value="DNA/RNA polymerases"/>
    <property type="match status" value="1"/>
</dbReference>
<dbReference type="GO" id="GO:0016787">
    <property type="term" value="F:hydrolase activity"/>
    <property type="evidence" value="ECO:0007669"/>
    <property type="project" value="UniProtKB-KW"/>
</dbReference>
<evidence type="ECO:0000259" key="15">
    <source>
        <dbReference type="PROSITE" id="PS50878"/>
    </source>
</evidence>
<keyword evidence="9" id="KW-0378">Hydrolase</keyword>
<gene>
    <name evidence="16" type="ORF">ZIOFF_000120</name>
</gene>
<evidence type="ECO:0000256" key="4">
    <source>
        <dbReference type="ARBA" id="ARBA00022679"/>
    </source>
</evidence>
<feature type="compositionally biased region" description="Basic and acidic residues" evidence="13">
    <location>
        <begin position="2663"/>
        <end position="2677"/>
    </location>
</feature>
<keyword evidence="6" id="KW-0540">Nuclease</keyword>
<keyword evidence="10" id="KW-0695">RNA-directed DNA polymerase</keyword>
<dbReference type="SFLD" id="SFLDG01018">
    <property type="entry name" value="Squalene/Phytoene_Synthase_Lik"/>
    <property type="match status" value="1"/>
</dbReference>
<feature type="region of interest" description="Disordered" evidence="13">
    <location>
        <begin position="1075"/>
        <end position="1120"/>
    </location>
</feature>
<dbReference type="GO" id="GO:0016117">
    <property type="term" value="P:carotenoid biosynthetic process"/>
    <property type="evidence" value="ECO:0007669"/>
    <property type="project" value="UniProtKB-KW"/>
</dbReference>
<dbReference type="GO" id="GO:0004311">
    <property type="term" value="F:geranylgeranyl diphosphate synthase activity"/>
    <property type="evidence" value="ECO:0007669"/>
    <property type="project" value="InterPro"/>
</dbReference>
<keyword evidence="7" id="KW-0125">Carotenoid biosynthesis</keyword>
<dbReference type="GO" id="GO:0004519">
    <property type="term" value="F:endonuclease activity"/>
    <property type="evidence" value="ECO:0007669"/>
    <property type="project" value="UniProtKB-KW"/>
</dbReference>
<dbReference type="InterPro" id="IPR005162">
    <property type="entry name" value="Retrotrans_gag_dom"/>
</dbReference>
<dbReference type="SUPFAM" id="SSF48576">
    <property type="entry name" value="Terpenoid synthases"/>
    <property type="match status" value="1"/>
</dbReference>
<dbReference type="InterPro" id="IPR000477">
    <property type="entry name" value="RT_dom"/>
</dbReference>
<evidence type="ECO:0000256" key="11">
    <source>
        <dbReference type="ARBA" id="ARBA00022946"/>
    </source>
</evidence>
<organism evidence="16 17">
    <name type="scientific">Zingiber officinale</name>
    <name type="common">Ginger</name>
    <name type="synonym">Amomum zingiber</name>
    <dbReference type="NCBI Taxonomy" id="94328"/>
    <lineage>
        <taxon>Eukaryota</taxon>
        <taxon>Viridiplantae</taxon>
        <taxon>Streptophyta</taxon>
        <taxon>Embryophyta</taxon>
        <taxon>Tracheophyta</taxon>
        <taxon>Spermatophyta</taxon>
        <taxon>Magnoliopsida</taxon>
        <taxon>Liliopsida</taxon>
        <taxon>Zingiberales</taxon>
        <taxon>Zingiberaceae</taxon>
        <taxon>Zingiber</taxon>
    </lineage>
</organism>
<dbReference type="InterPro" id="IPR033904">
    <property type="entry name" value="Trans_IPPS_HH"/>
</dbReference>
<dbReference type="CDD" id="cd09274">
    <property type="entry name" value="RNase_HI_RT_Ty3"/>
    <property type="match status" value="1"/>
</dbReference>
<dbReference type="CDD" id="cd00683">
    <property type="entry name" value="Trans_IPPS_HH"/>
    <property type="match status" value="1"/>
</dbReference>
<dbReference type="InterPro" id="IPR041373">
    <property type="entry name" value="RT_RNaseH"/>
</dbReference>
<evidence type="ECO:0000256" key="12">
    <source>
        <dbReference type="ARBA" id="ARBA00023229"/>
    </source>
</evidence>
<dbReference type="Gene3D" id="3.10.10.10">
    <property type="entry name" value="HIV Type 1 Reverse Transcriptase, subunit A, domain 1"/>
    <property type="match status" value="1"/>
</dbReference>
<evidence type="ECO:0000256" key="9">
    <source>
        <dbReference type="ARBA" id="ARBA00022801"/>
    </source>
</evidence>
<feature type="region of interest" description="Disordered" evidence="13">
    <location>
        <begin position="2705"/>
        <end position="2750"/>
    </location>
</feature>
<keyword evidence="8" id="KW-0255">Endonuclease</keyword>
<dbReference type="Pfam" id="PF03732">
    <property type="entry name" value="Retrotrans_gag"/>
    <property type="match status" value="1"/>
</dbReference>
<keyword evidence="12" id="KW-0414">Isoprene biosynthesis</keyword>
<feature type="chain" id="PRO_5035229423" description="15-cis-phytoene synthase" evidence="14">
    <location>
        <begin position="17"/>
        <end position="2776"/>
    </location>
</feature>
<dbReference type="InterPro" id="IPR002060">
    <property type="entry name" value="Squ/phyt_synthse"/>
</dbReference>
<evidence type="ECO:0000313" key="16">
    <source>
        <dbReference type="EMBL" id="KAG6535161.1"/>
    </source>
</evidence>
<evidence type="ECO:0000256" key="1">
    <source>
        <dbReference type="ARBA" id="ARBA00001805"/>
    </source>
</evidence>
<evidence type="ECO:0000256" key="10">
    <source>
        <dbReference type="ARBA" id="ARBA00022918"/>
    </source>
</evidence>
<dbReference type="PROSITE" id="PS50878">
    <property type="entry name" value="RT_POL"/>
    <property type="match status" value="1"/>
</dbReference>
<feature type="compositionally biased region" description="Pro residues" evidence="13">
    <location>
        <begin position="2424"/>
        <end position="2441"/>
    </location>
</feature>
<dbReference type="GO" id="GO:0003964">
    <property type="term" value="F:RNA-directed DNA polymerase activity"/>
    <property type="evidence" value="ECO:0007669"/>
    <property type="project" value="UniProtKB-KW"/>
</dbReference>
<protein>
    <recommendedName>
        <fullName evidence="3">15-cis-phytoene synthase</fullName>
        <ecNumber evidence="3">2.5.1.32</ecNumber>
    </recommendedName>
</protein>
<feature type="region of interest" description="Disordered" evidence="13">
    <location>
        <begin position="2621"/>
        <end position="2646"/>
    </location>
</feature>
<dbReference type="SFLD" id="SFLDS00005">
    <property type="entry name" value="Isoprenoid_Synthase_Type_I"/>
    <property type="match status" value="1"/>
</dbReference>
<evidence type="ECO:0000256" key="2">
    <source>
        <dbReference type="ARBA" id="ARBA00006251"/>
    </source>
</evidence>
<feature type="compositionally biased region" description="Pro residues" evidence="13">
    <location>
        <begin position="1081"/>
        <end position="1094"/>
    </location>
</feature>
<name>A0A8J5HZT6_ZINOF</name>
<dbReference type="FunFam" id="3.10.20.370:FF:000001">
    <property type="entry name" value="Retrovirus-related Pol polyprotein from transposon 17.6-like protein"/>
    <property type="match status" value="1"/>
</dbReference>
<dbReference type="GO" id="GO:0010287">
    <property type="term" value="C:plastoglobule"/>
    <property type="evidence" value="ECO:0007669"/>
    <property type="project" value="UniProtKB-ARBA"/>
</dbReference>
<dbReference type="InterPro" id="IPR019845">
    <property type="entry name" value="Squalene/phytoene_synthase_CS"/>
</dbReference>
<evidence type="ECO:0000256" key="6">
    <source>
        <dbReference type="ARBA" id="ARBA00022722"/>
    </source>
</evidence>
<dbReference type="Gene3D" id="1.10.600.10">
    <property type="entry name" value="Farnesyl Diphosphate Synthase"/>
    <property type="match status" value="1"/>
</dbReference>
<dbReference type="Pfam" id="PF00494">
    <property type="entry name" value="SQS_PSY"/>
    <property type="match status" value="1"/>
</dbReference>
<dbReference type="SFLD" id="SFLDG01212">
    <property type="entry name" value="Phytoene_synthase_like"/>
    <property type="match status" value="1"/>
</dbReference>
<dbReference type="PROSITE" id="PS01045">
    <property type="entry name" value="SQUALEN_PHYTOEN_SYN_2"/>
    <property type="match status" value="1"/>
</dbReference>
<dbReference type="FunFam" id="3.30.70.270:FF:000020">
    <property type="entry name" value="Transposon Tf2-6 polyprotein-like Protein"/>
    <property type="match status" value="1"/>
</dbReference>
<evidence type="ECO:0000313" key="17">
    <source>
        <dbReference type="Proteomes" id="UP000734854"/>
    </source>
</evidence>
<keyword evidence="14" id="KW-0732">Signal</keyword>
<dbReference type="Pfam" id="PF00078">
    <property type="entry name" value="RVT_1"/>
    <property type="match status" value="1"/>
</dbReference>
<dbReference type="Pfam" id="PF17917">
    <property type="entry name" value="RT_RNaseH"/>
    <property type="match status" value="1"/>
</dbReference>
<comment type="similarity">
    <text evidence="2">Belongs to the phytoene/squalene synthase family.</text>
</comment>
<dbReference type="CDD" id="cd01647">
    <property type="entry name" value="RT_LTR"/>
    <property type="match status" value="1"/>
</dbReference>
<proteinExistence type="inferred from homology"/>
<keyword evidence="17" id="KW-1185">Reference proteome</keyword>
<evidence type="ECO:0000256" key="14">
    <source>
        <dbReference type="SAM" id="SignalP"/>
    </source>
</evidence>
<dbReference type="EMBL" id="JACMSC010000001">
    <property type="protein sequence ID" value="KAG6535161.1"/>
    <property type="molecule type" value="Genomic_DNA"/>
</dbReference>
<sequence length="2776" mass="312061">MAAAAARCLLVGRALLSPLVPRLDNSRNPAPSPLPSVSASSLFDSSCFPSCKNFTYSRIYAAPLRCLLSDINESNPGQDFALLLEVEGNTVPKHDMKESFQKLGLDCANWTEPIYTDLMRKAAGDEKRMLILFFNRCQAVHNKMNHSSVAFSKTKTTPENFAQPTGHQFLKLEIGWPASLPTNEKEIFMKNILQEKKKALEDFATSSSLTLRPGVGNFIDDALHEGVPVVLLIAYSKYGEKACRQLVDRLIPYLDDDDDDQKVSWSIIGKLGQERLQKVKVVGKEEVKNSLYGQLVLGKGVSSSLDELLAKEVRKAASMEKQRIAHDVASILKLSVDIDTSSSESFEDIIATLRAGAEYACLPIQNCVLIAGSQPGVYGSERVGMPCVVMRSGSTARAEFRSAKAVMDAFGGADLTVAKLLNKKCSSGATDNAESPLGPASRGGAAVSSLLSSLMSSGSLLWVASPKESPFLNGSRRSFRRSSARSAVSSSLQVAVPPLTSEQLVYGVVLRQAALVGEARRRTPPAVEAPTAPLRGHLLDEAYERCGEVCAEYAKTFYLGTLLMTPERRKAIWAIYVWCRRTDELVDGPNSSHITPAALDRWQNRLEDLFNGRPYDMYDAALSDTALKYPVDIQPFKDMIEGMRMDLRKSRYNSFDELYLYCYYVAGTVGLMSVPVMGIAPDSKAPTESVYNAALALGIANQLTNILRDVGEDFRRGRVYLPQDELARAGLSDDDIFKGKVTDRWRNFMKGQIKRARMFFDVAEKGIYELNSASRWPVLASSLLYRQILDSIEANDYNNFTKRAYWKLPSYDPLPDHAINHAVYRWHGLPKGYRQILLLSVTGPSGGAARPTISRPNTIVLGPSGVAARPTFHYPSSAVVSSGGAVSECTLLDHDSALLVPRFDVSPSVLAARRVYHRHCFSECQKLGELPRSLTLTSTVTYPLLGIGRLRSVEPKVYKVASPTSFSHFASSTKAAGEVSPCNRCFGDLLPLLHEHLFFSSLHNRQTPLLDSGILPVGAINTNDLTQVLMNDKAGIEPEIYGLVDKASNQWTQQGCAERKGEQSYHLLINPHRDLSLSQKPAPPPTPLPPPLSGPKPQGLSDHFPATTPTRKGFFSARGTRKRERIVERTISTGIQVKGKWTSSGGWRTMRRWYSDRSPDRSGFELCHWIGQPTDPARYSMLLYPPGSDTVAIPGIPGAWIGQPTDPDIPGLVCRPIHHGTVANPGFCRFLDRSADRSRHTWIGLPTDPASTGSVPRPIQPVFAWGPMDRSMDRSKAPILPPQPSYEYLEEWYQSRVPYFLHTHQHCTCSFQKWPEDAQLSGHQLLRPSRRQAVQCPLQILQRWWLIVTLKANQQHTPTVTPEPNLATPAFIEVPPVQPTAPIPAPVVPAAELRKEAYLIQWQRVKPENFSGTSEPWDAQAWFKTLERIMELLDWPEQEKVKCASFCLTGDASIWWERVRAKRPVNQMSWADFEKEFFEEFFHMRVTDRRYDEFIEFRQGNLSVEEAVKKFNRLARLCPELVSTEKERIRLMLKMPRPRIAMWWRELQQKRKSWSDSKGGPSSKRPSYPKCATCGKFHLGFAARAREDALNVDKKGTWPSNGSNKTGLPHHRRFKMQATKELYRCSLEGPLIASGIRSSKWRMRGSTHSSRGRSHCSKYWSVLTTLPSEKLWHPRTGSKGYHYSAWELFRDPILLKMTDYDVISEWTFRSIRCFHRVSECKVDSNPSTSQGKDQQLAEVRVVCDYPAVFPEELPGLAPDREIEFEIELFPGTNPISKAPYRMAPAELKELQEQLQELLDKGFIRPSHSPWGAPVLFVKKKDGSMRLCIDYRSLNQVTIKNRYPLPRIDDLFDQLKGAAVFSKIDLRSGYHQVKVKEGDVPKTAFRTRYGHYEFVVMLFGVTNAPATFMDLMNRVFREYLDKFVIVFIDDILIYSSTQEDHAEHLKTVLQILQQNQFKIEAVSNWKRPKNASEIRSFLGLAGYYRKFVEDFSRIASPLTALTRKNRKFQWTEDCENSFSELKRRLTSAPVLALPDDTSSFDIYSDASKLGLGAVLMQNGKVIAYASRQLKDYEKNYPTHDLELAAVVFALKIWRHYLYGAQCRVYTDHQSLKYFFTQKDLNMRQRRWLELVKDYDIDILYHPGKANKVADALSRKSNATLLSLTAMSPPLQKEIVEFGLELIVGQLSTMTLESTLLGDIQSAQDQDPELNQARANRIENREELPRQILDEAHRTPYAMHPAPPNVSRPRNAFGGTGWRDIARYVSVCLPEGQGGTSATGGVCSLYRFRMEVGGYLYGFYSGTAQNHEWFRCHLAIVPLSAWHLTRLSMGRGVDLQSVRRPLVFSGGSSSSSHEGSMRFGKKGKLSPDMWDHTLSTKSKVAYELELPRKMSPSTMYFMSLSRSIPQMPPVHLLINPHRDLSLSQKPAPPPTPLPPPLSAPKPPRALGSLSQDDSNTRVLSFAKGTLRREKIVEESSPPEFLAKGIVRKLAYELMLCHACMILCHAMLAYSIQVKGKWTSSGGWRTMRRWCVCVELESKNCCEVLHAKVSNQNFGERLDRSPHDRGLEVIGHRPIQRDIRCYQILRIGQPTDPAAIRAILYSVLGSATDRSRYRIGHDRSITDKSEPRFRLRIGPPTDPGPGSISPTDPAFLDRELKLLENGVRALGRDPGARRSRRPEGPGRPGVRAPGMQILSPYRFAHSVVDRRPSPIADLRRRGRRPSRVAGRRRSPAVAGGRRSPPLSADRDRRSPAVGSRWLPQTLAEVWRPPIEVTGYFYHL</sequence>
<dbReference type="FunFam" id="1.10.600.10:FF:000004">
    <property type="entry name" value="Phytoene synthase chloroplastic"/>
    <property type="match status" value="1"/>
</dbReference>
<comment type="catalytic activity">
    <reaction evidence="1">
        <text>2 (2E,6E,10E)-geranylgeranyl diphosphate = 15-cis-phytoene + 2 diphosphate</text>
        <dbReference type="Rhea" id="RHEA:34475"/>
        <dbReference type="ChEBI" id="CHEBI:27787"/>
        <dbReference type="ChEBI" id="CHEBI:33019"/>
        <dbReference type="ChEBI" id="CHEBI:58756"/>
        <dbReference type="EC" id="2.5.1.32"/>
    </reaction>
</comment>
<keyword evidence="4" id="KW-0808">Transferase</keyword>
<feature type="region of interest" description="Disordered" evidence="13">
    <location>
        <begin position="2660"/>
        <end position="2688"/>
    </location>
</feature>
<evidence type="ECO:0000256" key="7">
    <source>
        <dbReference type="ARBA" id="ARBA00022746"/>
    </source>
</evidence>
<evidence type="ECO:0000256" key="5">
    <source>
        <dbReference type="ARBA" id="ARBA00022695"/>
    </source>
</evidence>
<dbReference type="Gene3D" id="3.30.70.270">
    <property type="match status" value="2"/>
</dbReference>
<feature type="signal peptide" evidence="14">
    <location>
        <begin position="1"/>
        <end position="16"/>
    </location>
</feature>
<dbReference type="InterPro" id="IPR043128">
    <property type="entry name" value="Rev_trsase/Diguanyl_cyclase"/>
</dbReference>
<dbReference type="InterPro" id="IPR044843">
    <property type="entry name" value="Trans_IPPS_bact-type"/>
</dbReference>
<dbReference type="InterPro" id="IPR008949">
    <property type="entry name" value="Isoprenoid_synthase_dom_sf"/>
</dbReference>
<dbReference type="Proteomes" id="UP000734854">
    <property type="component" value="Unassembled WGS sequence"/>
</dbReference>
<feature type="compositionally biased region" description="Basic residues" evidence="13">
    <location>
        <begin position="2713"/>
        <end position="2727"/>
    </location>
</feature>
<dbReference type="InterPro" id="IPR043502">
    <property type="entry name" value="DNA/RNA_pol_sf"/>
</dbReference>
<dbReference type="Gene3D" id="3.10.20.370">
    <property type="match status" value="1"/>
</dbReference>